<keyword evidence="1" id="KW-0479">Metal-binding</keyword>
<accession>A0A1D1Y955</accession>
<name>A0A1D1Y955_9ARAE</name>
<dbReference type="AlphaFoldDB" id="A0A1D1Y955"/>
<proteinExistence type="predicted"/>
<evidence type="ECO:0000313" key="3">
    <source>
        <dbReference type="EMBL" id="JAT51181.1"/>
    </source>
</evidence>
<evidence type="ECO:0000259" key="2">
    <source>
        <dbReference type="PROSITE" id="PS50089"/>
    </source>
</evidence>
<protein>
    <submittedName>
        <fullName evidence="3">ERAD-associated E3 ubiquitin-protein ligase HRD1</fullName>
    </submittedName>
</protein>
<feature type="non-terminal residue" evidence="3">
    <location>
        <position position="1"/>
    </location>
</feature>
<dbReference type="InterPro" id="IPR001841">
    <property type="entry name" value="Znf_RING"/>
</dbReference>
<dbReference type="GO" id="GO:0008270">
    <property type="term" value="F:zinc ion binding"/>
    <property type="evidence" value="ECO:0007669"/>
    <property type="project" value="UniProtKB-KW"/>
</dbReference>
<organism evidence="3">
    <name type="scientific">Anthurium amnicola</name>
    <dbReference type="NCBI Taxonomy" id="1678845"/>
    <lineage>
        <taxon>Eukaryota</taxon>
        <taxon>Viridiplantae</taxon>
        <taxon>Streptophyta</taxon>
        <taxon>Embryophyta</taxon>
        <taxon>Tracheophyta</taxon>
        <taxon>Spermatophyta</taxon>
        <taxon>Magnoliopsida</taxon>
        <taxon>Liliopsida</taxon>
        <taxon>Araceae</taxon>
        <taxon>Pothoideae</taxon>
        <taxon>Potheae</taxon>
        <taxon>Anthurium</taxon>
    </lineage>
</organism>
<keyword evidence="1" id="KW-0863">Zinc-finger</keyword>
<dbReference type="Gene3D" id="3.30.40.10">
    <property type="entry name" value="Zinc/RING finger domain, C3HC4 (zinc finger)"/>
    <property type="match status" value="1"/>
</dbReference>
<feature type="domain" description="RING-type" evidence="2">
    <location>
        <begin position="28"/>
        <end position="70"/>
    </location>
</feature>
<sequence length="181" mass="20907">VTKFMLYSLKQIPQEIIDKANNQEPDPCYVCNAPILTQIFNKNLALVLLPCGHLHHDRCIKNLTYGSRCPFPDCTEIIENASSIPANMQAQEQNWLLEKELERCREFNSHLILGTETIHIVVNKSGKYPKYFPSNISQFKKLTGPDVDSFLTFYDLPTNGLVKERRKRLARHIGLRDLIFF</sequence>
<keyword evidence="1" id="KW-0862">Zinc</keyword>
<gene>
    <name evidence="3" type="primary">HRD1_3</name>
    <name evidence="3" type="ORF">g.61025</name>
</gene>
<evidence type="ECO:0000256" key="1">
    <source>
        <dbReference type="PROSITE-ProRule" id="PRU00175"/>
    </source>
</evidence>
<reference evidence="3" key="1">
    <citation type="submission" date="2015-07" db="EMBL/GenBank/DDBJ databases">
        <title>Transcriptome Assembly of Anthurium amnicola.</title>
        <authorList>
            <person name="Suzuki J."/>
        </authorList>
    </citation>
    <scope>NUCLEOTIDE SEQUENCE</scope>
</reference>
<dbReference type="EMBL" id="GDJX01016755">
    <property type="protein sequence ID" value="JAT51181.1"/>
    <property type="molecule type" value="Transcribed_RNA"/>
</dbReference>
<dbReference type="InterPro" id="IPR012917">
    <property type="entry name" value="DUF3294"/>
</dbReference>
<dbReference type="SUPFAM" id="SSF57850">
    <property type="entry name" value="RING/U-box"/>
    <property type="match status" value="1"/>
</dbReference>
<dbReference type="Pfam" id="PF07957">
    <property type="entry name" value="DUF3294"/>
    <property type="match status" value="1"/>
</dbReference>
<dbReference type="PROSITE" id="PS50089">
    <property type="entry name" value="ZF_RING_2"/>
    <property type="match status" value="1"/>
</dbReference>
<dbReference type="InterPro" id="IPR013083">
    <property type="entry name" value="Znf_RING/FYVE/PHD"/>
</dbReference>